<accession>A0ABN8HAG6</accession>
<evidence type="ECO:0000256" key="1">
    <source>
        <dbReference type="SAM" id="Phobius"/>
    </source>
</evidence>
<keyword evidence="3" id="KW-1185">Reference proteome</keyword>
<keyword evidence="1" id="KW-1133">Transmembrane helix</keyword>
<protein>
    <recommendedName>
        <fullName evidence="4">DUF5673 domain-containing protein</fullName>
    </recommendedName>
</protein>
<keyword evidence="1" id="KW-0812">Transmembrane</keyword>
<reference evidence="2" key="1">
    <citation type="submission" date="2022-01" db="EMBL/GenBank/DDBJ databases">
        <authorList>
            <person name="Criscuolo A."/>
        </authorList>
    </citation>
    <scope>NUCLEOTIDE SEQUENCE</scope>
    <source>
        <strain evidence="2">CIP111891</strain>
    </source>
</reference>
<feature type="transmembrane region" description="Helical" evidence="1">
    <location>
        <begin position="39"/>
        <end position="57"/>
    </location>
</feature>
<comment type="caution">
    <text evidence="2">The sequence shown here is derived from an EMBL/GenBank/DDBJ whole genome shotgun (WGS) entry which is preliminary data.</text>
</comment>
<gene>
    <name evidence="2" type="ORF">PAECIP111891_06944</name>
</gene>
<organism evidence="2 3">
    <name type="scientific">Paenibacillus allorhizoplanae</name>
    <dbReference type="NCBI Taxonomy" id="2905648"/>
    <lineage>
        <taxon>Bacteria</taxon>
        <taxon>Bacillati</taxon>
        <taxon>Bacillota</taxon>
        <taxon>Bacilli</taxon>
        <taxon>Bacillales</taxon>
        <taxon>Paenibacillaceae</taxon>
        <taxon>Paenibacillus</taxon>
    </lineage>
</organism>
<sequence>MISYVIVLVYVLYMLFKSYRANIAKKQVGTVALVGYSDYQKIFITLLNLFFLPFIVTLNSNGKYGVLFLLIVLSALLDRTYVGDNGIKVNDTYISKEDILHYYVVEGRVNQFEIFVRGKLDVVRITVNKRKLEKPLEEILADWKSVG</sequence>
<evidence type="ECO:0000313" key="3">
    <source>
        <dbReference type="Proteomes" id="UP000838821"/>
    </source>
</evidence>
<dbReference type="Proteomes" id="UP000838821">
    <property type="component" value="Unassembled WGS sequence"/>
</dbReference>
<keyword evidence="1" id="KW-0472">Membrane</keyword>
<evidence type="ECO:0000313" key="2">
    <source>
        <dbReference type="EMBL" id="CAH1232087.1"/>
    </source>
</evidence>
<proteinExistence type="predicted"/>
<name>A0ABN8HAG6_9BACL</name>
<evidence type="ECO:0008006" key="4">
    <source>
        <dbReference type="Google" id="ProtNLM"/>
    </source>
</evidence>
<dbReference type="EMBL" id="CAKMMW010000046">
    <property type="protein sequence ID" value="CAH1232087.1"/>
    <property type="molecule type" value="Genomic_DNA"/>
</dbReference>
<feature type="transmembrane region" description="Helical" evidence="1">
    <location>
        <begin position="64"/>
        <end position="82"/>
    </location>
</feature>